<keyword evidence="3 6" id="KW-0812">Transmembrane</keyword>
<feature type="transmembrane region" description="Helical" evidence="6">
    <location>
        <begin position="308"/>
        <end position="333"/>
    </location>
</feature>
<gene>
    <name evidence="7" type="ORF">BXY66_3234</name>
</gene>
<dbReference type="InterPro" id="IPR011701">
    <property type="entry name" value="MFS"/>
</dbReference>
<organism evidence="7 8">
    <name type="scientific">Shimia isoporae</name>
    <dbReference type="NCBI Taxonomy" id="647720"/>
    <lineage>
        <taxon>Bacteria</taxon>
        <taxon>Pseudomonadati</taxon>
        <taxon>Pseudomonadota</taxon>
        <taxon>Alphaproteobacteria</taxon>
        <taxon>Rhodobacterales</taxon>
        <taxon>Roseobacteraceae</taxon>
    </lineage>
</organism>
<dbReference type="Proteomes" id="UP000295673">
    <property type="component" value="Unassembled WGS sequence"/>
</dbReference>
<proteinExistence type="predicted"/>
<evidence type="ECO:0000313" key="7">
    <source>
        <dbReference type="EMBL" id="TCL00591.1"/>
    </source>
</evidence>
<feature type="transmembrane region" description="Helical" evidence="6">
    <location>
        <begin position="76"/>
        <end position="95"/>
    </location>
</feature>
<dbReference type="SUPFAM" id="SSF103473">
    <property type="entry name" value="MFS general substrate transporter"/>
    <property type="match status" value="1"/>
</dbReference>
<dbReference type="RefSeq" id="WP_132861357.1">
    <property type="nucleotide sequence ID" value="NZ_SMGR01000003.1"/>
</dbReference>
<dbReference type="PANTHER" id="PTHR23513">
    <property type="entry name" value="INTEGRAL MEMBRANE EFFLUX PROTEIN-RELATED"/>
    <property type="match status" value="1"/>
</dbReference>
<feature type="transmembrane region" description="Helical" evidence="6">
    <location>
        <begin position="250"/>
        <end position="269"/>
    </location>
</feature>
<protein>
    <submittedName>
        <fullName evidence="7">Transmembrane secretion effector</fullName>
    </submittedName>
</protein>
<dbReference type="OrthoDB" id="4368225at2"/>
<dbReference type="InterPro" id="IPR036259">
    <property type="entry name" value="MFS_trans_sf"/>
</dbReference>
<feature type="transmembrane region" description="Helical" evidence="6">
    <location>
        <begin position="376"/>
        <end position="395"/>
    </location>
</feature>
<dbReference type="GO" id="GO:0005886">
    <property type="term" value="C:plasma membrane"/>
    <property type="evidence" value="ECO:0007669"/>
    <property type="project" value="UniProtKB-SubCell"/>
</dbReference>
<dbReference type="PANTHER" id="PTHR23513:SF18">
    <property type="entry name" value="INTEGRAL MEMBRANE PROTEIN"/>
    <property type="match status" value="1"/>
</dbReference>
<dbReference type="EMBL" id="SMGR01000003">
    <property type="protein sequence ID" value="TCL00591.1"/>
    <property type="molecule type" value="Genomic_DNA"/>
</dbReference>
<evidence type="ECO:0000256" key="1">
    <source>
        <dbReference type="ARBA" id="ARBA00004651"/>
    </source>
</evidence>
<feature type="transmembrane region" description="Helical" evidence="6">
    <location>
        <begin position="12"/>
        <end position="36"/>
    </location>
</feature>
<keyword evidence="8" id="KW-1185">Reference proteome</keyword>
<feature type="transmembrane region" description="Helical" evidence="6">
    <location>
        <begin position="154"/>
        <end position="183"/>
    </location>
</feature>
<evidence type="ECO:0000256" key="5">
    <source>
        <dbReference type="ARBA" id="ARBA00023136"/>
    </source>
</evidence>
<comment type="subcellular location">
    <subcellularLocation>
        <location evidence="1">Cell membrane</location>
        <topology evidence="1">Multi-pass membrane protein</topology>
    </subcellularLocation>
</comment>
<evidence type="ECO:0000256" key="4">
    <source>
        <dbReference type="ARBA" id="ARBA00022989"/>
    </source>
</evidence>
<dbReference type="Pfam" id="PF07690">
    <property type="entry name" value="MFS_1"/>
    <property type="match status" value="1"/>
</dbReference>
<keyword evidence="5 6" id="KW-0472">Membrane</keyword>
<evidence type="ECO:0000313" key="8">
    <source>
        <dbReference type="Proteomes" id="UP000295673"/>
    </source>
</evidence>
<feature type="transmembrane region" description="Helical" evidence="6">
    <location>
        <begin position="218"/>
        <end position="238"/>
    </location>
</feature>
<dbReference type="CDD" id="cd06173">
    <property type="entry name" value="MFS_MefA_like"/>
    <property type="match status" value="1"/>
</dbReference>
<keyword evidence="2" id="KW-1003">Cell membrane</keyword>
<dbReference type="GO" id="GO:0022857">
    <property type="term" value="F:transmembrane transporter activity"/>
    <property type="evidence" value="ECO:0007669"/>
    <property type="project" value="InterPro"/>
</dbReference>
<evidence type="ECO:0000256" key="2">
    <source>
        <dbReference type="ARBA" id="ARBA00022475"/>
    </source>
</evidence>
<dbReference type="Gene3D" id="1.20.1250.20">
    <property type="entry name" value="MFS general substrate transporter like domains"/>
    <property type="match status" value="2"/>
</dbReference>
<name>A0A4R1N2I2_9RHOB</name>
<feature type="transmembrane region" description="Helical" evidence="6">
    <location>
        <begin position="345"/>
        <end position="364"/>
    </location>
</feature>
<comment type="caution">
    <text evidence="7">The sequence shown here is derived from an EMBL/GenBank/DDBJ whole genome shotgun (WGS) entry which is preliminary data.</text>
</comment>
<sequence>MLAILRHPTFARLFAAQIVALVGTGLLTIALGLLAYDLAGPQAGAVLGMAYTIKMVAYVGLSPVMGALVARLPRRAVLIAADLIRFGVALCLPFVDSVAQVYGLIFVLQAASATFTPTFQATIPDILTDEAEYTRALSLSRLAYDLENLLSPALAGALLLFVSYSGLFVGTALGFLLSTLLIWQTSLPGRTDTKERPFLQRVTRGGWIYLATPRLRGLLAYNTAAAAAGAFVLVNSVVMVRETYGLGETGLAVAMGAFGAGSMLSALLLPRLLDQVPDRPVMGAAALALSALTLLHGAVFWLGGALSWPLFLGVWMLTGVLYSAVLTPSGRLLRRSARSEDRPAVFTAHFALSHACWLVTYPLAGWSGVKFGLDGSLIVMGTVALAATLVGRFLWQAAPAEIEHEHTNLPDDHPHLIKHGGRRHSHAIVIDDEHHVWPTQG</sequence>
<feature type="transmembrane region" description="Helical" evidence="6">
    <location>
        <begin position="48"/>
        <end position="69"/>
    </location>
</feature>
<reference evidence="7 8" key="1">
    <citation type="submission" date="2019-03" db="EMBL/GenBank/DDBJ databases">
        <title>Genomic Encyclopedia of Archaeal and Bacterial Type Strains, Phase II (KMG-II): from individual species to whole genera.</title>
        <authorList>
            <person name="Goeker M."/>
        </authorList>
    </citation>
    <scope>NUCLEOTIDE SEQUENCE [LARGE SCALE GENOMIC DNA]</scope>
    <source>
        <strain evidence="7 8">DSM 26433</strain>
    </source>
</reference>
<keyword evidence="4 6" id="KW-1133">Transmembrane helix</keyword>
<dbReference type="AlphaFoldDB" id="A0A4R1N2I2"/>
<evidence type="ECO:0000256" key="6">
    <source>
        <dbReference type="SAM" id="Phobius"/>
    </source>
</evidence>
<accession>A0A4R1N2I2</accession>
<evidence type="ECO:0000256" key="3">
    <source>
        <dbReference type="ARBA" id="ARBA00022692"/>
    </source>
</evidence>
<feature type="transmembrane region" description="Helical" evidence="6">
    <location>
        <begin position="281"/>
        <end position="302"/>
    </location>
</feature>